<keyword evidence="2" id="KW-1133">Transmembrane helix</keyword>
<dbReference type="RefSeq" id="XP_009032184.1">
    <property type="nucleotide sequence ID" value="XM_009033936.1"/>
</dbReference>
<keyword evidence="2" id="KW-0472">Membrane</keyword>
<evidence type="ECO:0000313" key="3">
    <source>
        <dbReference type="EMBL" id="EGB12509.1"/>
    </source>
</evidence>
<feature type="transmembrane region" description="Helical" evidence="2">
    <location>
        <begin position="629"/>
        <end position="651"/>
    </location>
</feature>
<dbReference type="GeneID" id="20223010"/>
<feature type="compositionally biased region" description="Low complexity" evidence="1">
    <location>
        <begin position="96"/>
        <end position="108"/>
    </location>
</feature>
<sequence length="712" mass="78255">MEMPSIDEDRPSAAGAVFKRRAPRSRRKKRHNMKKDVSWRDLKGLTFEEIECLEAEEEARTRAAAQQLDSFGEVGDDGAAATPRCCACLRGDAAAPAGAAAAPKPAGGDVEAAASTPKTKSDAEAYLDEFEGGGGGEPREETWSEDDDDDYSSSESDDDDDGDDDHDASRHTAGEWWSVAIGGIANKLGGVVQSVKKAAKDAVKERGEQWISTLLDNFFNQQRRNNTFDPQMPEWIRWRMQLVWDNIIPDVKLEIMHLLTNIESRIGLVAVRRGSALAAKLDEEMDLMPHGFWARKRAFLLYKMSPYDRSFWTRMRDPWHWIITVFKALPATQAFSFTLYLCLIDKKDDFQLNEFIMQAKGFQFLTSGCFTMIMYSLRLAACTVLVSPNSATECQTIYKGSINSVIGFFGVEAPWLIDLASYVWTIAANISLSWIALSLMDKSVPKGAEQRREKDLIGQVVAWKEKDAPPPPAAAASPDAAAAAPDDPRKDLGRVQTSKNVLGAMSSAATMVTEAASTAVDIATKSGKRWGTHKGTVVAYDEKEDFHTIEVEVGDGLTVTRAVMLHKLPYIMLRPFGKNHLKNLLYWDGACAIICAVLIVGAFVCLHVGSPLSPGGGEGSLETWQVMAGLFWFRCLYSITTVPFLLARIPVVDKILGHHRPTAYTRYGKCVPKRKLWPWYPMPPEERARASSGADSAAAAADAAGSPSKGLA</sequence>
<name>F0XX46_AURAN</name>
<dbReference type="Proteomes" id="UP000002729">
    <property type="component" value="Unassembled WGS sequence"/>
</dbReference>
<keyword evidence="2" id="KW-0812">Transmembrane</keyword>
<protein>
    <submittedName>
        <fullName evidence="3">Uncharacterized protein</fullName>
    </submittedName>
</protein>
<feature type="region of interest" description="Disordered" evidence="1">
    <location>
        <begin position="686"/>
        <end position="712"/>
    </location>
</feature>
<dbReference type="AlphaFoldDB" id="F0XX46"/>
<dbReference type="KEGG" id="aaf:AURANDRAFT_60433"/>
<feature type="compositionally biased region" description="Low complexity" evidence="1">
    <location>
        <begin position="690"/>
        <end position="706"/>
    </location>
</feature>
<reference evidence="3 4" key="1">
    <citation type="journal article" date="2011" name="Proc. Natl. Acad. Sci. U.S.A.">
        <title>Niche of harmful alga Aureococcus anophagefferens revealed through ecogenomics.</title>
        <authorList>
            <person name="Gobler C.J."/>
            <person name="Berry D.L."/>
            <person name="Dyhrman S.T."/>
            <person name="Wilhelm S.W."/>
            <person name="Salamov A."/>
            <person name="Lobanov A.V."/>
            <person name="Zhang Y."/>
            <person name="Collier J.L."/>
            <person name="Wurch L.L."/>
            <person name="Kustka A.B."/>
            <person name="Dill B.D."/>
            <person name="Shah M."/>
            <person name="VerBerkmoes N.C."/>
            <person name="Kuo A."/>
            <person name="Terry A."/>
            <person name="Pangilinan J."/>
            <person name="Lindquist E.A."/>
            <person name="Lucas S."/>
            <person name="Paulsen I.T."/>
            <person name="Hattenrath-Lehmann T.K."/>
            <person name="Talmage S.C."/>
            <person name="Walker E.A."/>
            <person name="Koch F."/>
            <person name="Burson A.M."/>
            <person name="Marcoval M.A."/>
            <person name="Tang Y.Z."/>
            <person name="Lecleir G.R."/>
            <person name="Coyne K.J."/>
            <person name="Berg G.M."/>
            <person name="Bertrand E.M."/>
            <person name="Saito M.A."/>
            <person name="Gladyshev V.N."/>
            <person name="Grigoriev I.V."/>
        </authorList>
    </citation>
    <scope>NUCLEOTIDE SEQUENCE [LARGE SCALE GENOMIC DNA]</scope>
    <source>
        <strain evidence="4">CCMP 1984</strain>
    </source>
</reference>
<dbReference type="OrthoDB" id="67700at2759"/>
<evidence type="ECO:0000313" key="4">
    <source>
        <dbReference type="Proteomes" id="UP000002729"/>
    </source>
</evidence>
<feature type="region of interest" description="Disordered" evidence="1">
    <location>
        <begin position="96"/>
        <end position="170"/>
    </location>
</feature>
<feature type="transmembrane region" description="Helical" evidence="2">
    <location>
        <begin position="319"/>
        <end position="343"/>
    </location>
</feature>
<evidence type="ECO:0000256" key="1">
    <source>
        <dbReference type="SAM" id="MobiDB-lite"/>
    </source>
</evidence>
<organism evidence="4">
    <name type="scientific">Aureococcus anophagefferens</name>
    <name type="common">Harmful bloom alga</name>
    <dbReference type="NCBI Taxonomy" id="44056"/>
    <lineage>
        <taxon>Eukaryota</taxon>
        <taxon>Sar</taxon>
        <taxon>Stramenopiles</taxon>
        <taxon>Ochrophyta</taxon>
        <taxon>Pelagophyceae</taxon>
        <taxon>Pelagomonadales</taxon>
        <taxon>Pelagomonadaceae</taxon>
        <taxon>Aureococcus</taxon>
    </lineage>
</organism>
<feature type="region of interest" description="Disordered" evidence="1">
    <location>
        <begin position="1"/>
        <end position="36"/>
    </location>
</feature>
<feature type="transmembrane region" description="Helical" evidence="2">
    <location>
        <begin position="419"/>
        <end position="437"/>
    </location>
</feature>
<keyword evidence="4" id="KW-1185">Reference proteome</keyword>
<dbReference type="OMA" id="ATECQTI"/>
<feature type="transmembrane region" description="Helical" evidence="2">
    <location>
        <begin position="584"/>
        <end position="609"/>
    </location>
</feature>
<evidence type="ECO:0000256" key="2">
    <source>
        <dbReference type="SAM" id="Phobius"/>
    </source>
</evidence>
<feature type="compositionally biased region" description="Low complexity" evidence="1">
    <location>
        <begin position="474"/>
        <end position="485"/>
    </location>
</feature>
<gene>
    <name evidence="3" type="ORF">AURANDRAFT_60433</name>
</gene>
<dbReference type="PANTHER" id="PTHR40849">
    <property type="entry name" value="C2 CALCIUM-DEPENDENT MEMBRANE TARGETING"/>
    <property type="match status" value="1"/>
</dbReference>
<proteinExistence type="predicted"/>
<accession>F0XX46</accession>
<dbReference type="PANTHER" id="PTHR40849:SF2">
    <property type="entry name" value="RGS DOMAIN-CONTAINING PROTEIN"/>
    <property type="match status" value="1"/>
</dbReference>
<feature type="transmembrane region" description="Helical" evidence="2">
    <location>
        <begin position="364"/>
        <end position="386"/>
    </location>
</feature>
<feature type="compositionally biased region" description="Basic residues" evidence="1">
    <location>
        <begin position="18"/>
        <end position="33"/>
    </location>
</feature>
<feature type="region of interest" description="Disordered" evidence="1">
    <location>
        <begin position="466"/>
        <end position="493"/>
    </location>
</feature>
<feature type="compositionally biased region" description="Acidic residues" evidence="1">
    <location>
        <begin position="143"/>
        <end position="166"/>
    </location>
</feature>
<dbReference type="InParanoid" id="F0XX46"/>
<dbReference type="EMBL" id="GL833120">
    <property type="protein sequence ID" value="EGB12509.1"/>
    <property type="molecule type" value="Genomic_DNA"/>
</dbReference>